<name>A0A2D3WI15_9BACT</name>
<dbReference type="EMBL" id="DLUI01000122">
    <property type="protein sequence ID" value="DAB37926.1"/>
    <property type="molecule type" value="Genomic_DNA"/>
</dbReference>
<dbReference type="RefSeq" id="WP_299803640.1">
    <property type="nucleotide sequence ID" value="NZ_DLUI01000122.1"/>
</dbReference>
<comment type="caution">
    <text evidence="1">The sequence shown here is derived from an EMBL/GenBank/DDBJ whole genome shotgun (WGS) entry which is preliminary data.</text>
</comment>
<evidence type="ECO:0000313" key="2">
    <source>
        <dbReference type="Proteomes" id="UP000228859"/>
    </source>
</evidence>
<proteinExistence type="predicted"/>
<organism evidence="1 2">
    <name type="scientific">Sulfuricurvum kujiense</name>
    <dbReference type="NCBI Taxonomy" id="148813"/>
    <lineage>
        <taxon>Bacteria</taxon>
        <taxon>Pseudomonadati</taxon>
        <taxon>Campylobacterota</taxon>
        <taxon>Epsilonproteobacteria</taxon>
        <taxon>Campylobacterales</taxon>
        <taxon>Sulfurimonadaceae</taxon>
        <taxon>Sulfuricurvum</taxon>
    </lineage>
</organism>
<reference evidence="1 2" key="1">
    <citation type="journal article" date="2017" name="Front. Microbiol.">
        <title>Comparative Genomic Analysis of the Class Epsilonproteobacteria and Proposed Reclassification to Epsilonbacteraeota (phyl. nov.).</title>
        <authorList>
            <person name="Waite D.W."/>
            <person name="Vanwonterghem I."/>
            <person name="Rinke C."/>
            <person name="Parks D.H."/>
            <person name="Zhang Y."/>
            <person name="Takai K."/>
            <person name="Sievert S.M."/>
            <person name="Simon J."/>
            <person name="Campbell B.J."/>
            <person name="Hanson T.E."/>
            <person name="Woyke T."/>
            <person name="Klotz M.G."/>
            <person name="Hugenholtz P."/>
        </authorList>
    </citation>
    <scope>NUCLEOTIDE SEQUENCE [LARGE SCALE GENOMIC DNA]</scope>
    <source>
        <strain evidence="1">UBA12443</strain>
    </source>
</reference>
<accession>A0A2D3WI15</accession>
<dbReference type="Proteomes" id="UP000228859">
    <property type="component" value="Unassembled WGS sequence"/>
</dbReference>
<gene>
    <name evidence="1" type="ORF">CFH83_08630</name>
</gene>
<protein>
    <submittedName>
        <fullName evidence="1">Uncharacterized protein</fullName>
    </submittedName>
</protein>
<dbReference type="AlphaFoldDB" id="A0A2D3WI15"/>
<evidence type="ECO:0000313" key="1">
    <source>
        <dbReference type="EMBL" id="DAB37926.1"/>
    </source>
</evidence>
<sequence>MHTLRLTIHDTIYDKLMGLLEILPKDKIEIIEENEYPAISFDEAKLKVGQAINNISKNEGIDLTHAIEKVIHS</sequence>